<dbReference type="InterPro" id="IPR023393">
    <property type="entry name" value="START-like_dom_sf"/>
</dbReference>
<organism evidence="3 4">
    <name type="scientific">Leptospira jelokensis</name>
    <dbReference type="NCBI Taxonomy" id="2484931"/>
    <lineage>
        <taxon>Bacteria</taxon>
        <taxon>Pseudomonadati</taxon>
        <taxon>Spirochaetota</taxon>
        <taxon>Spirochaetia</taxon>
        <taxon>Leptospirales</taxon>
        <taxon>Leptospiraceae</taxon>
        <taxon>Leptospira</taxon>
    </lineage>
</organism>
<evidence type="ECO:0000256" key="1">
    <source>
        <dbReference type="ARBA" id="ARBA00006817"/>
    </source>
</evidence>
<gene>
    <name evidence="3" type="ORF">EHQ62_10930</name>
</gene>
<accession>A0A4Z1A045</accession>
<dbReference type="Pfam" id="PF08327">
    <property type="entry name" value="AHSA1"/>
    <property type="match status" value="1"/>
</dbReference>
<comment type="caution">
    <text evidence="3">The sequence shown here is derived from an EMBL/GenBank/DDBJ whole genome shotgun (WGS) entry which is preliminary data.</text>
</comment>
<protein>
    <submittedName>
        <fullName evidence="3">Polyketide cyclase</fullName>
    </submittedName>
</protein>
<name>A0A4Z1A045_9LEPT</name>
<dbReference type="Proteomes" id="UP000297567">
    <property type="component" value="Unassembled WGS sequence"/>
</dbReference>
<keyword evidence="4" id="KW-1185">Reference proteome</keyword>
<reference evidence="3" key="1">
    <citation type="journal article" date="2019" name="PLoS Negl. Trop. Dis.">
        <title>Revisiting the worldwide diversity of Leptospira species in the environment.</title>
        <authorList>
            <person name="Vincent A.T."/>
            <person name="Schiettekatte O."/>
            <person name="Bourhy P."/>
            <person name="Veyrier F.J."/>
            <person name="Picardeau M."/>
        </authorList>
    </citation>
    <scope>NUCLEOTIDE SEQUENCE [LARGE SCALE GENOMIC DNA]</scope>
    <source>
        <strain evidence="3">201702451</strain>
    </source>
</reference>
<dbReference type="Gene3D" id="3.30.530.20">
    <property type="match status" value="1"/>
</dbReference>
<dbReference type="SUPFAM" id="SSF55961">
    <property type="entry name" value="Bet v1-like"/>
    <property type="match status" value="1"/>
</dbReference>
<dbReference type="RefSeq" id="WP_135642741.1">
    <property type="nucleotide sequence ID" value="NZ_RQGH01000026.1"/>
</dbReference>
<dbReference type="AlphaFoldDB" id="A0A4Z1A045"/>
<dbReference type="EMBL" id="RQGH01000026">
    <property type="protein sequence ID" value="TGL65096.1"/>
    <property type="molecule type" value="Genomic_DNA"/>
</dbReference>
<proteinExistence type="inferred from homology"/>
<dbReference type="CDD" id="cd08896">
    <property type="entry name" value="SRPBCC_CalC_Aha1-like_3"/>
    <property type="match status" value="1"/>
</dbReference>
<sequence>MNDSLLKINPNIDLVLERTVDVPVELVWDAWTKPEQLMQWFCPLPWKTIECEIDLRPGGIFRTVMESPEGMKVPGIGCYLEVVPNKRLTWTSALQPGYRPSLADPNDPFGFFTAVVNLEKTEKGTKYTAIAIHTDENQKKKHEEMGFHEGWGTAFDQLVAMIKKGKT</sequence>
<feature type="domain" description="Activator of Hsp90 ATPase homologue 1/2-like C-terminal" evidence="2">
    <location>
        <begin position="21"/>
        <end position="162"/>
    </location>
</feature>
<comment type="similarity">
    <text evidence="1">Belongs to the AHA1 family.</text>
</comment>
<evidence type="ECO:0000313" key="3">
    <source>
        <dbReference type="EMBL" id="TGL65096.1"/>
    </source>
</evidence>
<evidence type="ECO:0000313" key="4">
    <source>
        <dbReference type="Proteomes" id="UP000297567"/>
    </source>
</evidence>
<dbReference type="InterPro" id="IPR013538">
    <property type="entry name" value="ASHA1/2-like_C"/>
</dbReference>
<evidence type="ECO:0000259" key="2">
    <source>
        <dbReference type="Pfam" id="PF08327"/>
    </source>
</evidence>